<dbReference type="Proteomes" id="UP000198211">
    <property type="component" value="Unassembled WGS sequence"/>
</dbReference>
<gene>
    <name evidence="1" type="ORF">PHMEG_00021892</name>
</gene>
<dbReference type="EMBL" id="NBNE01004191">
    <property type="protein sequence ID" value="OWZ05930.1"/>
    <property type="molecule type" value="Genomic_DNA"/>
</dbReference>
<dbReference type="AlphaFoldDB" id="A0A225VN27"/>
<dbReference type="OrthoDB" id="128412at2759"/>
<dbReference type="GO" id="GO:0008233">
    <property type="term" value="F:peptidase activity"/>
    <property type="evidence" value="ECO:0007669"/>
    <property type="project" value="UniProtKB-KW"/>
</dbReference>
<keyword evidence="1" id="KW-0645">Protease</keyword>
<evidence type="ECO:0000313" key="2">
    <source>
        <dbReference type="Proteomes" id="UP000198211"/>
    </source>
</evidence>
<proteinExistence type="predicted"/>
<reference evidence="2" key="1">
    <citation type="submission" date="2017-03" db="EMBL/GenBank/DDBJ databases">
        <title>Phytopthora megakarya and P. palmivora, two closely related causual agents of cacao black pod achieved similar genome size and gene model numbers by different mechanisms.</title>
        <authorList>
            <person name="Ali S."/>
            <person name="Shao J."/>
            <person name="Larry D.J."/>
            <person name="Kronmiller B."/>
            <person name="Shen D."/>
            <person name="Strem M.D."/>
            <person name="Melnick R.L."/>
            <person name="Guiltinan M.J."/>
            <person name="Tyler B.M."/>
            <person name="Meinhardt L.W."/>
            <person name="Bailey B.A."/>
        </authorList>
    </citation>
    <scope>NUCLEOTIDE SEQUENCE [LARGE SCALE GENOMIC DNA]</scope>
    <source>
        <strain evidence="2">zdho120</strain>
    </source>
</reference>
<accession>A0A225VN27</accession>
<keyword evidence="2" id="KW-1185">Reference proteome</keyword>
<protein>
    <submittedName>
        <fullName evidence="1">Aspartic protease</fullName>
    </submittedName>
</protein>
<sequence length="181" mass="21271">MNFMYSAGVRLCIREGLVKLPDQENVVMYDDIPRKRRGLELPGTVQKAQRYLYLRPGETPVVKIGYGQTNPQREVVWAGRGKRWVTEILFGVWSWATSVRLVNVSDRNVWIDTRTALAWIVEYGHIPKEPGFVHPGKIRYKEWQRLILESTESRQGRMRAERLERLVRLRDPPVVPRPEYQ</sequence>
<name>A0A225VN27_9STRA</name>
<evidence type="ECO:0000313" key="1">
    <source>
        <dbReference type="EMBL" id="OWZ05930.1"/>
    </source>
</evidence>
<comment type="caution">
    <text evidence="1">The sequence shown here is derived from an EMBL/GenBank/DDBJ whole genome shotgun (WGS) entry which is preliminary data.</text>
</comment>
<organism evidence="1 2">
    <name type="scientific">Phytophthora megakarya</name>
    <dbReference type="NCBI Taxonomy" id="4795"/>
    <lineage>
        <taxon>Eukaryota</taxon>
        <taxon>Sar</taxon>
        <taxon>Stramenopiles</taxon>
        <taxon>Oomycota</taxon>
        <taxon>Peronosporomycetes</taxon>
        <taxon>Peronosporales</taxon>
        <taxon>Peronosporaceae</taxon>
        <taxon>Phytophthora</taxon>
    </lineage>
</organism>
<dbReference type="GO" id="GO:0006508">
    <property type="term" value="P:proteolysis"/>
    <property type="evidence" value="ECO:0007669"/>
    <property type="project" value="UniProtKB-KW"/>
</dbReference>
<keyword evidence="1" id="KW-0378">Hydrolase</keyword>